<feature type="domain" description="Beta-ketoacyl-[acyl-carrier-protein] synthase III N-terminal" evidence="11">
    <location>
        <begin position="113"/>
        <end position="190"/>
    </location>
</feature>
<dbReference type="GO" id="GO:0005737">
    <property type="term" value="C:cytoplasm"/>
    <property type="evidence" value="ECO:0007669"/>
    <property type="project" value="UniProtKB-SubCell"/>
</dbReference>
<evidence type="ECO:0000256" key="3">
    <source>
        <dbReference type="ARBA" id="ARBA00022516"/>
    </source>
</evidence>
<comment type="catalytic activity">
    <reaction evidence="9">
        <text>malonyl-[ACP] + acetyl-CoA + H(+) = 3-oxobutanoyl-[ACP] + CO2 + CoA</text>
        <dbReference type="Rhea" id="RHEA:12080"/>
        <dbReference type="Rhea" id="RHEA-COMP:9623"/>
        <dbReference type="Rhea" id="RHEA-COMP:9625"/>
        <dbReference type="ChEBI" id="CHEBI:15378"/>
        <dbReference type="ChEBI" id="CHEBI:16526"/>
        <dbReference type="ChEBI" id="CHEBI:57287"/>
        <dbReference type="ChEBI" id="CHEBI:57288"/>
        <dbReference type="ChEBI" id="CHEBI:78449"/>
        <dbReference type="ChEBI" id="CHEBI:78450"/>
        <dbReference type="EC" id="2.3.1.180"/>
    </reaction>
</comment>
<dbReference type="InterPro" id="IPR004655">
    <property type="entry name" value="FabH"/>
</dbReference>
<evidence type="ECO:0000313" key="13">
    <source>
        <dbReference type="Proteomes" id="UP000008221"/>
    </source>
</evidence>
<gene>
    <name evidence="9" type="primary">fabH</name>
    <name evidence="12" type="ordered locus">Acel_0877</name>
</gene>
<dbReference type="CDD" id="cd00830">
    <property type="entry name" value="KAS_III"/>
    <property type="match status" value="1"/>
</dbReference>
<proteinExistence type="inferred from homology"/>
<comment type="pathway">
    <text evidence="9">Lipid metabolism; fatty acid biosynthesis.</text>
</comment>
<dbReference type="Gene3D" id="3.40.47.10">
    <property type="match status" value="2"/>
</dbReference>
<dbReference type="HOGENOM" id="CLU_039592_4_0_11"/>
<dbReference type="STRING" id="351607.Acel_0877"/>
<feature type="region of interest" description="ACP-binding" evidence="9">
    <location>
        <begin position="260"/>
        <end position="264"/>
    </location>
</feature>
<evidence type="ECO:0000256" key="8">
    <source>
        <dbReference type="ARBA" id="ARBA00023315"/>
    </source>
</evidence>
<feature type="active site" evidence="9">
    <location>
        <position position="119"/>
    </location>
</feature>
<keyword evidence="5 9" id="KW-0276">Fatty acid metabolism</keyword>
<evidence type="ECO:0000256" key="6">
    <source>
        <dbReference type="ARBA" id="ARBA00023098"/>
    </source>
</evidence>
<dbReference type="eggNOG" id="COG0332">
    <property type="taxonomic scope" value="Bacteria"/>
</dbReference>
<dbReference type="GO" id="GO:0006633">
    <property type="term" value="P:fatty acid biosynthetic process"/>
    <property type="evidence" value="ECO:0007669"/>
    <property type="project" value="UniProtKB-UniRule"/>
</dbReference>
<comment type="similarity">
    <text evidence="1 9">Belongs to the thiolase-like superfamily. FabH family.</text>
</comment>
<evidence type="ECO:0000256" key="9">
    <source>
        <dbReference type="HAMAP-Rule" id="MF_01815"/>
    </source>
</evidence>
<comment type="domain">
    <text evidence="9">The last Arg residue of the ACP-binding site is essential for the weak association between ACP/AcpP and FabH.</text>
</comment>
<keyword evidence="3 9" id="KW-0444">Lipid biosynthesis</keyword>
<keyword evidence="9" id="KW-0511">Multifunctional enzyme</keyword>
<dbReference type="Pfam" id="PF08545">
    <property type="entry name" value="ACP_syn_III"/>
    <property type="match status" value="1"/>
</dbReference>
<organism evidence="12 13">
    <name type="scientific">Acidothermus cellulolyticus (strain ATCC 43068 / DSM 8971 / 11B)</name>
    <dbReference type="NCBI Taxonomy" id="351607"/>
    <lineage>
        <taxon>Bacteria</taxon>
        <taxon>Bacillati</taxon>
        <taxon>Actinomycetota</taxon>
        <taxon>Actinomycetes</taxon>
        <taxon>Acidothermales</taxon>
        <taxon>Acidothermaceae</taxon>
        <taxon>Acidothermus</taxon>
    </lineage>
</organism>
<dbReference type="EC" id="2.3.1.180" evidence="9"/>
<dbReference type="GO" id="GO:0033818">
    <property type="term" value="F:beta-ketoacyl-acyl-carrier-protein synthase III activity"/>
    <property type="evidence" value="ECO:0007669"/>
    <property type="project" value="UniProtKB-UniRule"/>
</dbReference>
<keyword evidence="4 9" id="KW-0808">Transferase</keyword>
<evidence type="ECO:0000256" key="2">
    <source>
        <dbReference type="ARBA" id="ARBA00022490"/>
    </source>
</evidence>
<dbReference type="AlphaFoldDB" id="A0LT90"/>
<keyword evidence="2 9" id="KW-0963">Cytoplasm</keyword>
<evidence type="ECO:0000259" key="10">
    <source>
        <dbReference type="Pfam" id="PF08541"/>
    </source>
</evidence>
<dbReference type="PANTHER" id="PTHR34069">
    <property type="entry name" value="3-OXOACYL-[ACYL-CARRIER-PROTEIN] SYNTHASE 3"/>
    <property type="match status" value="1"/>
</dbReference>
<feature type="active site" evidence="9">
    <location>
        <position position="259"/>
    </location>
</feature>
<protein>
    <recommendedName>
        <fullName evidence="9">Beta-ketoacyl-[acyl-carrier-protein] synthase III</fullName>
        <shortName evidence="9">Beta-ketoacyl-ACP synthase III</shortName>
        <shortName evidence="9">KAS III</shortName>
        <ecNumber evidence="9">2.3.1.180</ecNumber>
    </recommendedName>
    <alternativeName>
        <fullName evidence="9">3-oxoacyl-[acyl-carrier-protein] synthase 3</fullName>
    </alternativeName>
    <alternativeName>
        <fullName evidence="9">3-oxoacyl-[acyl-carrier-protein] synthase III</fullName>
    </alternativeName>
</protein>
<keyword evidence="7 9" id="KW-0275">Fatty acid biosynthesis</keyword>
<dbReference type="InterPro" id="IPR016039">
    <property type="entry name" value="Thiolase-like"/>
</dbReference>
<dbReference type="InParanoid" id="A0LT90"/>
<dbReference type="RefSeq" id="WP_011719713.1">
    <property type="nucleotide sequence ID" value="NC_008578.1"/>
</dbReference>
<dbReference type="PANTHER" id="PTHR34069:SF2">
    <property type="entry name" value="BETA-KETOACYL-[ACYL-CARRIER-PROTEIN] SYNTHASE III"/>
    <property type="match status" value="1"/>
</dbReference>
<comment type="function">
    <text evidence="9">Catalyzes the condensation reaction of fatty acid synthesis by the addition to an acyl acceptor of two carbons from malonyl-ACP. Catalyzes the first condensation reaction which initiates fatty acid synthesis and may therefore play a role in governing the total rate of fatty acid production. Possesses both acetoacetyl-ACP synthase and acetyl transacylase activities. Its substrate specificity determines the biosynthesis of branched-chain and/or straight-chain of fatty acids.</text>
</comment>
<comment type="subunit">
    <text evidence="9">Homodimer.</text>
</comment>
<evidence type="ECO:0000256" key="7">
    <source>
        <dbReference type="ARBA" id="ARBA00023160"/>
    </source>
</evidence>
<name>A0LT90_ACIC1</name>
<reference evidence="12 13" key="1">
    <citation type="journal article" date="2009" name="Genome Res.">
        <title>Complete genome of the cellulolytic thermophile Acidothermus cellulolyticus 11B provides insights into its ecophysiological and evolutionary adaptations.</title>
        <authorList>
            <person name="Barabote R.D."/>
            <person name="Xie G."/>
            <person name="Leu D.H."/>
            <person name="Normand P."/>
            <person name="Necsulea A."/>
            <person name="Daubin V."/>
            <person name="Medigue C."/>
            <person name="Adney W.S."/>
            <person name="Xu X.C."/>
            <person name="Lapidus A."/>
            <person name="Parales R.E."/>
            <person name="Detter C."/>
            <person name="Pujic P."/>
            <person name="Bruce D."/>
            <person name="Lavire C."/>
            <person name="Challacombe J.F."/>
            <person name="Brettin T.S."/>
            <person name="Berry A.M."/>
        </authorList>
    </citation>
    <scope>NUCLEOTIDE SEQUENCE [LARGE SCALE GENOMIC DNA]</scope>
    <source>
        <strain evidence="13">ATCC 43068 / DSM 8971 / 11B</strain>
    </source>
</reference>
<dbReference type="NCBIfam" id="NF006829">
    <property type="entry name" value="PRK09352.1"/>
    <property type="match status" value="1"/>
</dbReference>
<dbReference type="FunCoup" id="A0LT90">
    <property type="interactions" value="193"/>
</dbReference>
<keyword evidence="13" id="KW-1185">Reference proteome</keyword>
<dbReference type="KEGG" id="ace:Acel_0877"/>
<feature type="domain" description="Beta-ketoacyl-[acyl-carrier-protein] synthase III C-terminal" evidence="10">
    <location>
        <begin position="243"/>
        <end position="333"/>
    </location>
</feature>
<dbReference type="UniPathway" id="UPA00094"/>
<evidence type="ECO:0000259" key="11">
    <source>
        <dbReference type="Pfam" id="PF08545"/>
    </source>
</evidence>
<evidence type="ECO:0000256" key="1">
    <source>
        <dbReference type="ARBA" id="ARBA00008642"/>
    </source>
</evidence>
<dbReference type="NCBIfam" id="TIGR00747">
    <property type="entry name" value="fabH"/>
    <property type="match status" value="1"/>
</dbReference>
<evidence type="ECO:0000256" key="4">
    <source>
        <dbReference type="ARBA" id="ARBA00022679"/>
    </source>
</evidence>
<dbReference type="Proteomes" id="UP000008221">
    <property type="component" value="Chromosome"/>
</dbReference>
<accession>A0LT90</accession>
<keyword evidence="8 9" id="KW-0012">Acyltransferase</keyword>
<dbReference type="SUPFAM" id="SSF53901">
    <property type="entry name" value="Thiolase-like"/>
    <property type="match status" value="1"/>
</dbReference>
<evidence type="ECO:0000313" key="12">
    <source>
        <dbReference type="EMBL" id="ABK52650.1"/>
    </source>
</evidence>
<dbReference type="InterPro" id="IPR013751">
    <property type="entry name" value="ACP_syn_III_N"/>
</dbReference>
<keyword evidence="6 9" id="KW-0443">Lipid metabolism</keyword>
<comment type="subcellular location">
    <subcellularLocation>
        <location evidence="9">Cytoplasm</location>
    </subcellularLocation>
</comment>
<dbReference type="EMBL" id="CP000481">
    <property type="protein sequence ID" value="ABK52650.1"/>
    <property type="molecule type" value="Genomic_DNA"/>
</dbReference>
<feature type="active site" evidence="9">
    <location>
        <position position="290"/>
    </location>
</feature>
<dbReference type="HAMAP" id="MF_01815">
    <property type="entry name" value="FabH"/>
    <property type="match status" value="1"/>
</dbReference>
<evidence type="ECO:0000256" key="5">
    <source>
        <dbReference type="ARBA" id="ARBA00022832"/>
    </source>
</evidence>
<dbReference type="InterPro" id="IPR013747">
    <property type="entry name" value="ACP_syn_III_C"/>
</dbReference>
<sequence length="334" mass="34651">MNAASGAPGSRILSVGEYRPARVVTNDEICQRIDSSDAWIRERTGIVTRRFAGDDETVVSMAAAASAKALADAGIEPEDVDLVIVATCSHPLQTPGASSEVQHLIGAIRAGAYDLNAACAGFCYGLAMADAAIRSGAARYVVLAGSERMTDFIDPTDRGMAFLFGDGAGAVVVGPADRPGIGPVAWGSDGSQSRLIYQQPTYVEVQRALAAGSLVEPVALRMVGPSVFRWAVTQMAPVARRALDLAGVRPAELGAFIPHQANLRIVESLAKALDLPPSTVIARDIETQGNTSSASIPLAMAALIEQGQVQSGQPALLIGFGAGLTYAAQVVEIP</sequence>
<dbReference type="Pfam" id="PF08541">
    <property type="entry name" value="ACP_syn_III_C"/>
    <property type="match status" value="1"/>
</dbReference>
<dbReference type="GO" id="GO:0004315">
    <property type="term" value="F:3-oxoacyl-[acyl-carrier-protein] synthase activity"/>
    <property type="evidence" value="ECO:0007669"/>
    <property type="project" value="InterPro"/>
</dbReference>
<dbReference type="GO" id="GO:0044550">
    <property type="term" value="P:secondary metabolite biosynthetic process"/>
    <property type="evidence" value="ECO:0007669"/>
    <property type="project" value="TreeGrafter"/>
</dbReference>